<feature type="region of interest" description="Disordered" evidence="1">
    <location>
        <begin position="40"/>
        <end position="63"/>
    </location>
</feature>
<feature type="region of interest" description="Disordered" evidence="1">
    <location>
        <begin position="285"/>
        <end position="321"/>
    </location>
</feature>
<protein>
    <submittedName>
        <fullName evidence="2">Uncharacterized protein</fullName>
    </submittedName>
</protein>
<keyword evidence="3" id="KW-1185">Reference proteome</keyword>
<dbReference type="EnsemblMetazoa" id="CJA36010b.1">
    <property type="protein sequence ID" value="CJA36010b.1"/>
    <property type="gene ID" value="WBGene00211857"/>
</dbReference>
<feature type="region of interest" description="Disordered" evidence="1">
    <location>
        <begin position="77"/>
        <end position="97"/>
    </location>
</feature>
<dbReference type="AlphaFoldDB" id="A0A8R1IGZ7"/>
<evidence type="ECO:0000313" key="3">
    <source>
        <dbReference type="Proteomes" id="UP000005237"/>
    </source>
</evidence>
<dbReference type="Proteomes" id="UP000005237">
    <property type="component" value="Unassembled WGS sequence"/>
</dbReference>
<sequence>MQNFFRFLRNFKQRPQLVQNDLTQPITIFPYMPYQKWVKRAQQRRIGPQNKRGRKRKYPLPEDKECSSLYASAASTSSCSTQLESPPSFNEKKPESLLFNETTPTTIKRVKVLAPTLASRQSSRVSKPTTRMAEFRNLGLETTNDDSSFPKEEKPTSLLHDVQPSEHSSSSATPRFFASGQVVRAGPATPRVGIPVARQVGRSGRFLTSGLPMSLRQAPVVARVSGTGARAGITTSLKPMSIRFQTLGLNTRLIKVRRPDQVPVSLRTLGTTAQPTKTIRYMISNKGPASTAELSTSTESRDSTLPDKEVKKEYSTASIPCEEKPELLDDTLPGQLETAGASGPNAAQFSVSTMESTPPKRQTVPYLSNESILRDLGPSAAPLIDSVLRQRTELRREREQQKKAADFPLSGSTEIPTTACAQIKHDNPNSSPQKYVFLFQSGGFIDQKIQL</sequence>
<organism evidence="2 3">
    <name type="scientific">Caenorhabditis japonica</name>
    <dbReference type="NCBI Taxonomy" id="281687"/>
    <lineage>
        <taxon>Eukaryota</taxon>
        <taxon>Metazoa</taxon>
        <taxon>Ecdysozoa</taxon>
        <taxon>Nematoda</taxon>
        <taxon>Chromadorea</taxon>
        <taxon>Rhabditida</taxon>
        <taxon>Rhabditina</taxon>
        <taxon>Rhabditomorpha</taxon>
        <taxon>Rhabditoidea</taxon>
        <taxon>Rhabditidae</taxon>
        <taxon>Peloderinae</taxon>
        <taxon>Caenorhabditis</taxon>
    </lineage>
</organism>
<reference evidence="2" key="2">
    <citation type="submission" date="2022-06" db="UniProtKB">
        <authorList>
            <consortium name="EnsemblMetazoa"/>
        </authorList>
    </citation>
    <scope>IDENTIFICATION</scope>
    <source>
        <strain evidence="2">DF5081</strain>
    </source>
</reference>
<name>A0A8R1IGZ7_CAEJA</name>
<evidence type="ECO:0000256" key="1">
    <source>
        <dbReference type="SAM" id="MobiDB-lite"/>
    </source>
</evidence>
<feature type="region of interest" description="Disordered" evidence="1">
    <location>
        <begin position="116"/>
        <end position="173"/>
    </location>
</feature>
<reference evidence="3" key="1">
    <citation type="submission" date="2010-08" db="EMBL/GenBank/DDBJ databases">
        <authorList>
            <consortium name="Caenorhabditis japonica Sequencing Consortium"/>
            <person name="Wilson R.K."/>
        </authorList>
    </citation>
    <scope>NUCLEOTIDE SEQUENCE [LARGE SCALE GENOMIC DNA]</scope>
    <source>
        <strain evidence="3">DF5081</strain>
    </source>
</reference>
<feature type="compositionally biased region" description="Basic and acidic residues" evidence="1">
    <location>
        <begin position="299"/>
        <end position="314"/>
    </location>
</feature>
<proteinExistence type="predicted"/>
<feature type="compositionally biased region" description="Polar residues" evidence="1">
    <location>
        <begin position="118"/>
        <end position="129"/>
    </location>
</feature>
<evidence type="ECO:0000313" key="2">
    <source>
        <dbReference type="EnsemblMetazoa" id="CJA36010b.1"/>
    </source>
</evidence>
<accession>A0A8R1IGZ7</accession>
<feature type="compositionally biased region" description="Low complexity" evidence="1">
    <location>
        <begin position="289"/>
        <end position="298"/>
    </location>
</feature>